<dbReference type="RefSeq" id="WP_248939118.1">
    <property type="nucleotide sequence ID" value="NZ_JAKIKS010000012.1"/>
</dbReference>
<organism evidence="1 2">
    <name type="scientific">Shewanella surugensis</name>
    <dbReference type="NCBI Taxonomy" id="212020"/>
    <lineage>
        <taxon>Bacteria</taxon>
        <taxon>Pseudomonadati</taxon>
        <taxon>Pseudomonadota</taxon>
        <taxon>Gammaproteobacteria</taxon>
        <taxon>Alteromonadales</taxon>
        <taxon>Shewanellaceae</taxon>
        <taxon>Shewanella</taxon>
    </lineage>
</organism>
<evidence type="ECO:0000313" key="1">
    <source>
        <dbReference type="EMBL" id="MCL1123832.1"/>
    </source>
</evidence>
<name>A0ABT0L818_9GAMM</name>
<keyword evidence="2" id="KW-1185">Reference proteome</keyword>
<accession>A0ABT0L818</accession>
<sequence>MQINASLTALNLLKIGDRQTKNTQGETVISIAIWKRRQFNQHLMDRLFDELGLDLSNEKVATIYEQFSDYGAIAA</sequence>
<gene>
    <name evidence="1" type="ORF">L2764_04855</name>
</gene>
<evidence type="ECO:0008006" key="3">
    <source>
        <dbReference type="Google" id="ProtNLM"/>
    </source>
</evidence>
<protein>
    <recommendedName>
        <fullName evidence="3">DUF1127 domain-containing protein</fullName>
    </recommendedName>
</protein>
<dbReference type="EMBL" id="JAKIKS010000012">
    <property type="protein sequence ID" value="MCL1123832.1"/>
    <property type="molecule type" value="Genomic_DNA"/>
</dbReference>
<comment type="caution">
    <text evidence="1">The sequence shown here is derived from an EMBL/GenBank/DDBJ whole genome shotgun (WGS) entry which is preliminary data.</text>
</comment>
<proteinExistence type="predicted"/>
<dbReference type="Proteomes" id="UP001203423">
    <property type="component" value="Unassembled WGS sequence"/>
</dbReference>
<reference evidence="1 2" key="1">
    <citation type="submission" date="2022-01" db="EMBL/GenBank/DDBJ databases">
        <title>Whole genome-based taxonomy of the Shewanellaceae.</title>
        <authorList>
            <person name="Martin-Rodriguez A.J."/>
        </authorList>
    </citation>
    <scope>NUCLEOTIDE SEQUENCE [LARGE SCALE GENOMIC DNA]</scope>
    <source>
        <strain evidence="1 2">DSM 17177</strain>
    </source>
</reference>
<evidence type="ECO:0000313" key="2">
    <source>
        <dbReference type="Proteomes" id="UP001203423"/>
    </source>
</evidence>